<dbReference type="SUPFAM" id="SSF48350">
    <property type="entry name" value="GTPase activation domain, GAP"/>
    <property type="match status" value="1"/>
</dbReference>
<evidence type="ECO:0000259" key="12">
    <source>
        <dbReference type="PROSITE" id="PS50023"/>
    </source>
</evidence>
<keyword evidence="6 9" id="KW-0862">Zinc</keyword>
<feature type="domain" description="LIM zinc-binding" evidence="12">
    <location>
        <begin position="527"/>
        <end position="590"/>
    </location>
</feature>
<dbReference type="GO" id="GO:0022857">
    <property type="term" value="F:transmembrane transporter activity"/>
    <property type="evidence" value="ECO:0007669"/>
    <property type="project" value="InterPro"/>
</dbReference>
<evidence type="ECO:0000256" key="1">
    <source>
        <dbReference type="ARBA" id="ARBA00004141"/>
    </source>
</evidence>
<proteinExistence type="inferred from homology"/>
<dbReference type="PROSITE" id="PS00478">
    <property type="entry name" value="LIM_DOMAIN_1"/>
    <property type="match status" value="2"/>
</dbReference>
<feature type="compositionally biased region" description="Polar residues" evidence="10">
    <location>
        <begin position="1609"/>
        <end position="1619"/>
    </location>
</feature>
<keyword evidence="9" id="KW-0440">LIM domain</keyword>
<dbReference type="InterPro" id="IPR001781">
    <property type="entry name" value="Znf_LIM"/>
</dbReference>
<feature type="region of interest" description="Disordered" evidence="10">
    <location>
        <begin position="1"/>
        <end position="43"/>
    </location>
</feature>
<evidence type="ECO:0000256" key="11">
    <source>
        <dbReference type="SAM" id="Phobius"/>
    </source>
</evidence>
<feature type="compositionally biased region" description="Pro residues" evidence="10">
    <location>
        <begin position="1670"/>
        <end position="1686"/>
    </location>
</feature>
<feature type="transmembrane region" description="Helical" evidence="11">
    <location>
        <begin position="319"/>
        <end position="338"/>
    </location>
</feature>
<feature type="region of interest" description="Disordered" evidence="10">
    <location>
        <begin position="372"/>
        <end position="520"/>
    </location>
</feature>
<feature type="transmembrane region" description="Helical" evidence="11">
    <location>
        <begin position="191"/>
        <end position="209"/>
    </location>
</feature>
<accession>A0A8H3DM44</accession>
<dbReference type="CDD" id="cd09392">
    <property type="entry name" value="LIM2_Lrg1p_like"/>
    <property type="match status" value="1"/>
</dbReference>
<dbReference type="GO" id="GO:0007165">
    <property type="term" value="P:signal transduction"/>
    <property type="evidence" value="ECO:0007669"/>
    <property type="project" value="InterPro"/>
</dbReference>
<feature type="domain" description="Rho-GAP" evidence="13">
    <location>
        <begin position="1338"/>
        <end position="1541"/>
    </location>
</feature>
<feature type="region of interest" description="Disordered" evidence="10">
    <location>
        <begin position="991"/>
        <end position="1018"/>
    </location>
</feature>
<dbReference type="InterPro" id="IPR000198">
    <property type="entry name" value="RhoGAP_dom"/>
</dbReference>
<feature type="transmembrane region" description="Helical" evidence="11">
    <location>
        <begin position="69"/>
        <end position="94"/>
    </location>
</feature>
<feature type="compositionally biased region" description="Basic and acidic residues" evidence="10">
    <location>
        <begin position="998"/>
        <end position="1010"/>
    </location>
</feature>
<sequence length="1722" mass="189865">MNVQETQRERSISISSSIKSGNFDQEQEREQDPGHVQPVESRPPLDYSSFGKFWTSVGVRLRSVLTKRFILALLGGQLVSVCITCTSVTTTELVNRGWSLPTTQTFFLYFSLFAVYTPYTIFKYGFKGWGKLIITDGWKYFILAATDVEGNFLVVKAYEYTNLLSCMLLDSWAIPACAFFAWIYMRPKYHWTQLLGILICVGGLGMLVASDHLTGTGQYPAASMVKGDLFMLAGATLYGFTNATEEFLVRKRPLYEVVGQLGMYGMIINAIQASGLEHKAMREVTWNGPVIGLLVAYTTAMFILYTTAPLIYRAASSVYYNLSLLSSDFYGLLFGLGLYHYRPYWLYFVAFAVIIFGLIAYFWHSTPEEQGELDPQMPGVHSNGHATPRSRPHIPHSHSHSHSHSFTMSRSPAKHPGTLPDDDLYPPRRPDASRPSSPAKQSLYSSRSPPGSPRNPAGSLQANGSPARSPSPSPSPGYLAPASGSRPSTPSGSRIASGPRSDDSHTLLSPSAMSGGLPSSTTSHNTNLCSACGQAMTAQFVRALGTVFHLECFRCKDCNSVVASKFFPVEGPDGRQQPLCERDYFKRLNLICAKCDMALRGSYITACDKKYHVEHFTCSVCPTLFGPQDSYYEHEGAVFCHWHYSTRFAVKCVGCNSAILKQFVEINRNQRDSAFHPECYLIHKAGFFWNVKVVPRPPVLPILPPPELESNSPAPTQLTYVAEEQQTTAQSLKAAQLKMEAQVYAIWTNLSAFEESSAACISDMLTQVSAGIFLDAIRMAEKFILHVEVLFAAIDEIEDRFAVLGAKGMSHVREARMLCRKTVDLFTLLSHSSSNDPKHSGSGMSQELLALVTGLAHYLKILIRIALTGSLKLERELGDGSVALGRFLERMKALAKSGGDVHARRIMSVPESNGTDESVVAYGYRSLAPEVAGESPFAGPAGLAMNSPSDLCTVCGLTVEEDCVRLGTYQRWHSSCIKCARDECTRTAVAPLPPHLQAPEKKPDDEEGSSKKVSSVRRPPAEVGRFVYEPKDGEPVTVAVVYCTDHASVPPCRAGFEAVSRLEQYAFLLNVALRRLFLLLKKRGAIGVEELSATSSSSHHRDSDIMRMKSVHLDRKLSATARLPKRSTIVESPTGKVAQRTDVGAQKTGAQSSMLVMGQSAPPSQAGSMHHVPLTSSAPVTVRQPTPRAPNQIQTQPTPLQPQGESPTGAVRPPFARNNTQVRIVDDSLASPVGEDQYEAESNEGLTLADIPQLVEAEQRRSLPRQATRRMIAELGPLEQLVVKHAAIQSLLRSPIREAIDMDELGELLELKKNTFWGKLFKGGKDKQGIKKKGIFAVPLELLVEREGVDSMLGASRAPVRVPTFVEDIVLAMKQMDMSVEGIFRKNGNIRRMNAVIEAIDRDATTVDFAQENPVQLAALLKKFLREMPDPLLTYRLYRVWLAVQSVNASDKDKTRMLHLVTILLPKAHRDTLEALFVFLKWVSLFSHVDEETGSKMDLVNLATVITPSILYSKGRDAAREESFMAIGVVTRLLEDQDLYFSVPDDFLWIIGNMDIWFGCLDLPMRDMSRRVETFMSKRRPAPTPNPSNQGPPPQQGYLPAGGPRSDSHTIPSRPSDQNLARGRQGSNPLDARPPPRINGNGNAGRSQSTERPPQSAPAHPGLAHAPYSHTPPPGIPPQQTPPSPRMTPREGGQQWRAPSRPPSQVMVRPSMEYQPQQYPSQ</sequence>
<feature type="compositionally biased region" description="Low complexity" evidence="10">
    <location>
        <begin position="1190"/>
        <end position="1203"/>
    </location>
</feature>
<feature type="compositionally biased region" description="Polar residues" evidence="10">
    <location>
        <begin position="506"/>
        <end position="520"/>
    </location>
</feature>
<protein>
    <recommendedName>
        <fullName evidence="16">RhoGAP-domain-containing protein</fullName>
    </recommendedName>
</protein>
<comment type="subcellular location">
    <subcellularLocation>
        <location evidence="1">Membrane</location>
        <topology evidence="1">Multi-pass membrane protein</topology>
    </subcellularLocation>
</comment>
<dbReference type="PANTHER" id="PTHR14233:SF4">
    <property type="entry name" value="SOLUTE CARRIER FAMILY 35 MEMBER F2"/>
    <property type="match status" value="1"/>
</dbReference>
<evidence type="ECO:0000256" key="10">
    <source>
        <dbReference type="SAM" id="MobiDB-lite"/>
    </source>
</evidence>
<evidence type="ECO:0000256" key="3">
    <source>
        <dbReference type="ARBA" id="ARBA00022448"/>
    </source>
</evidence>
<evidence type="ECO:0000256" key="4">
    <source>
        <dbReference type="ARBA" id="ARBA00022692"/>
    </source>
</evidence>
<feature type="transmembrane region" description="Helical" evidence="11">
    <location>
        <begin position="291"/>
        <end position="312"/>
    </location>
</feature>
<dbReference type="InterPro" id="IPR052221">
    <property type="entry name" value="SLC35F_Transporter"/>
</dbReference>
<evidence type="ECO:0000256" key="8">
    <source>
        <dbReference type="ARBA" id="ARBA00023136"/>
    </source>
</evidence>
<feature type="compositionally biased region" description="Polar residues" evidence="10">
    <location>
        <begin position="1640"/>
        <end position="1653"/>
    </location>
</feature>
<feature type="compositionally biased region" description="Basic and acidic residues" evidence="10">
    <location>
        <begin position="1"/>
        <end position="11"/>
    </location>
</feature>
<evidence type="ECO:0000313" key="15">
    <source>
        <dbReference type="Proteomes" id="UP000663853"/>
    </source>
</evidence>
<feature type="compositionally biased region" description="Low complexity" evidence="10">
    <location>
        <begin position="476"/>
        <end position="494"/>
    </location>
</feature>
<dbReference type="Gene3D" id="1.10.555.10">
    <property type="entry name" value="Rho GTPase activation protein"/>
    <property type="match status" value="1"/>
</dbReference>
<dbReference type="GO" id="GO:0030695">
    <property type="term" value="F:GTPase regulator activity"/>
    <property type="evidence" value="ECO:0007669"/>
    <property type="project" value="UniProtKB-ARBA"/>
</dbReference>
<keyword evidence="5 9" id="KW-0479">Metal-binding</keyword>
<feature type="region of interest" description="Disordered" evidence="10">
    <location>
        <begin position="1132"/>
        <end position="1216"/>
    </location>
</feature>
<feature type="compositionally biased region" description="Pro residues" evidence="10">
    <location>
        <begin position="1582"/>
        <end position="1595"/>
    </location>
</feature>
<dbReference type="Gene3D" id="2.10.110.10">
    <property type="entry name" value="Cysteine Rich Protein"/>
    <property type="match status" value="2"/>
</dbReference>
<dbReference type="CDD" id="cd09391">
    <property type="entry name" value="LIM1_Lrg1p_like"/>
    <property type="match status" value="1"/>
</dbReference>
<dbReference type="FunFam" id="2.10.110.10:FF:000058">
    <property type="entry name" value="Rho GTPase activator Lrg11"/>
    <property type="match status" value="1"/>
</dbReference>
<dbReference type="Pfam" id="PF06027">
    <property type="entry name" value="SLC35F"/>
    <property type="match status" value="1"/>
</dbReference>
<dbReference type="Pfam" id="PF00412">
    <property type="entry name" value="LIM"/>
    <property type="match status" value="2"/>
</dbReference>
<comment type="caution">
    <text evidence="14">The sequence shown here is derived from an EMBL/GenBank/DDBJ whole genome shotgun (WGS) entry which is preliminary data.</text>
</comment>
<evidence type="ECO:0000256" key="7">
    <source>
        <dbReference type="ARBA" id="ARBA00022989"/>
    </source>
</evidence>
<dbReference type="InterPro" id="IPR008936">
    <property type="entry name" value="Rho_GTPase_activation_prot"/>
</dbReference>
<evidence type="ECO:0000256" key="9">
    <source>
        <dbReference type="PROSITE-ProRule" id="PRU00125"/>
    </source>
</evidence>
<evidence type="ECO:0000259" key="13">
    <source>
        <dbReference type="PROSITE" id="PS50238"/>
    </source>
</evidence>
<dbReference type="SMART" id="SM00132">
    <property type="entry name" value="LIM"/>
    <property type="match status" value="2"/>
</dbReference>
<dbReference type="Pfam" id="PF00620">
    <property type="entry name" value="RhoGAP"/>
    <property type="match status" value="1"/>
</dbReference>
<dbReference type="GO" id="GO:0016020">
    <property type="term" value="C:membrane"/>
    <property type="evidence" value="ECO:0007669"/>
    <property type="project" value="UniProtKB-SubCell"/>
</dbReference>
<name>A0A8H3DM44_9AGAM</name>
<gene>
    <name evidence="14" type="ORF">RDB_LOCUS170228</name>
</gene>
<evidence type="ECO:0000256" key="2">
    <source>
        <dbReference type="ARBA" id="ARBA00007863"/>
    </source>
</evidence>
<evidence type="ECO:0000313" key="14">
    <source>
        <dbReference type="EMBL" id="CAE6532430.1"/>
    </source>
</evidence>
<dbReference type="EMBL" id="CAJMXA010004039">
    <property type="protein sequence ID" value="CAE6532430.1"/>
    <property type="molecule type" value="Genomic_DNA"/>
</dbReference>
<evidence type="ECO:0008006" key="16">
    <source>
        <dbReference type="Google" id="ProtNLM"/>
    </source>
</evidence>
<feature type="transmembrane region" description="Helical" evidence="11">
    <location>
        <begin position="106"/>
        <end position="126"/>
    </location>
</feature>
<dbReference type="SMART" id="SM00324">
    <property type="entry name" value="RhoGAP"/>
    <property type="match status" value="1"/>
</dbReference>
<dbReference type="Proteomes" id="UP000663853">
    <property type="component" value="Unassembled WGS sequence"/>
</dbReference>
<evidence type="ECO:0000256" key="5">
    <source>
        <dbReference type="ARBA" id="ARBA00022723"/>
    </source>
</evidence>
<feature type="compositionally biased region" description="Low complexity" evidence="10">
    <location>
        <begin position="433"/>
        <end position="468"/>
    </location>
</feature>
<keyword evidence="7 11" id="KW-1133">Transmembrane helix</keyword>
<keyword evidence="3" id="KW-0813">Transport</keyword>
<keyword evidence="4 11" id="KW-0812">Transmembrane</keyword>
<feature type="domain" description="LIM zinc-binding" evidence="12">
    <location>
        <begin position="591"/>
        <end position="650"/>
    </location>
</feature>
<dbReference type="GO" id="GO:0046872">
    <property type="term" value="F:metal ion binding"/>
    <property type="evidence" value="ECO:0007669"/>
    <property type="project" value="UniProtKB-KW"/>
</dbReference>
<comment type="similarity">
    <text evidence="2">Belongs to the SLC35F solute transporter family.</text>
</comment>
<reference evidence="14" key="1">
    <citation type="submission" date="2021-01" db="EMBL/GenBank/DDBJ databases">
        <authorList>
            <person name="Kaushik A."/>
        </authorList>
    </citation>
    <scope>NUCLEOTIDE SEQUENCE</scope>
    <source>
        <strain evidence="14">AG6-10EEA</strain>
    </source>
</reference>
<dbReference type="PANTHER" id="PTHR14233">
    <property type="entry name" value="DUF914-RELATED"/>
    <property type="match status" value="1"/>
</dbReference>
<feature type="transmembrane region" description="Helical" evidence="11">
    <location>
        <begin position="161"/>
        <end position="184"/>
    </location>
</feature>
<dbReference type="SUPFAM" id="SSF57716">
    <property type="entry name" value="Glucocorticoid receptor-like (DNA-binding domain)"/>
    <property type="match status" value="2"/>
</dbReference>
<feature type="transmembrane region" description="Helical" evidence="11">
    <location>
        <begin position="344"/>
        <end position="363"/>
    </location>
</feature>
<feature type="compositionally biased region" description="Basic residues" evidence="10">
    <location>
        <begin position="388"/>
        <end position="403"/>
    </location>
</feature>
<evidence type="ECO:0000256" key="6">
    <source>
        <dbReference type="ARBA" id="ARBA00022833"/>
    </source>
</evidence>
<dbReference type="InterPro" id="IPR009262">
    <property type="entry name" value="SLC35_F1/F2/F6"/>
</dbReference>
<organism evidence="14 15">
    <name type="scientific">Rhizoctonia solani</name>
    <dbReference type="NCBI Taxonomy" id="456999"/>
    <lineage>
        <taxon>Eukaryota</taxon>
        <taxon>Fungi</taxon>
        <taxon>Dikarya</taxon>
        <taxon>Basidiomycota</taxon>
        <taxon>Agaricomycotina</taxon>
        <taxon>Agaricomycetes</taxon>
        <taxon>Cantharellales</taxon>
        <taxon>Ceratobasidiaceae</taxon>
        <taxon>Rhizoctonia</taxon>
    </lineage>
</organism>
<dbReference type="PROSITE" id="PS50023">
    <property type="entry name" value="LIM_DOMAIN_2"/>
    <property type="match status" value="2"/>
</dbReference>
<keyword evidence="8 11" id="KW-0472">Membrane</keyword>
<feature type="region of interest" description="Disordered" evidence="10">
    <location>
        <begin position="1577"/>
        <end position="1722"/>
    </location>
</feature>
<dbReference type="PROSITE" id="PS50238">
    <property type="entry name" value="RHOGAP"/>
    <property type="match status" value="1"/>
</dbReference>